<proteinExistence type="predicted"/>
<accession>A0ABT8VTQ8</accession>
<dbReference type="InterPro" id="IPR003961">
    <property type="entry name" value="FN3_dom"/>
</dbReference>
<dbReference type="SUPFAM" id="SSF49899">
    <property type="entry name" value="Concanavalin A-like lectins/glucanases"/>
    <property type="match status" value="1"/>
</dbReference>
<dbReference type="Gene3D" id="2.60.120.200">
    <property type="match status" value="1"/>
</dbReference>
<dbReference type="SUPFAM" id="SSF49265">
    <property type="entry name" value="Fibronectin type III"/>
    <property type="match status" value="1"/>
</dbReference>
<evidence type="ECO:0000313" key="3">
    <source>
        <dbReference type="EMBL" id="MDO3695327.1"/>
    </source>
</evidence>
<dbReference type="InterPro" id="IPR013320">
    <property type="entry name" value="ConA-like_dom_sf"/>
</dbReference>
<gene>
    <name evidence="3" type="ORF">QVZ41_10795</name>
</gene>
<dbReference type="NCBIfam" id="TIGR04183">
    <property type="entry name" value="Por_Secre_tail"/>
    <property type="match status" value="1"/>
</dbReference>
<sequence>MVEHHFLYNWVNDARTLELNGELTPAGEMFGNFKSEVGFKKTNEYNHQWKVAPGWLSSNISSDYQSTTLTWYDHNGETGKSYIIERKANLEEEFTIVGTVNMNNDYEIGGTVTFNDPINYKSATYRIKAVSYKDTESAYSHEANITIDQVADAPQLNAEALSAGIVQLPWNDAQGALTYNIYRANNSEGPFELIEEQFNYTPKNGEAETINIYKDENLSEATSYYYYVTSLNSNPQSAASETIPVTTPTINSPMAVENLYISSGDNTVVLSWGFAYDVHYNIYRSTSENGTYTAIASNHSGTFYKDINSLNNNETYFYKVEATNTKGTGPLSVALSATPKNGQHALFNFNENNGTVAFDQWGGYHAELKNNSQWTTAPNGYAIALSESNQSYVELGDNIVSSLTDFTIATWVKLSENTTWNRIFDFGNGTNKYMFLTSKSSGNTVRFGIKNNGDEVQINGNLTMNKDEWYHITITQNGLEGVLYINGVAVGTNTNMTINPSDLGSTSQNYLGKSQWSTDPYCNHKYDDFRIYNYALNENDVLKLTNNKNLSNSKVNLFDAFLNTNPNPIERGQDLKITLESTVEKATATLYNLAGSVITKQQIKAGINRMTTPKNSGIYILEIRTNNASVNRKIIVQ</sequence>
<dbReference type="InterPro" id="IPR013783">
    <property type="entry name" value="Ig-like_fold"/>
</dbReference>
<dbReference type="InterPro" id="IPR036116">
    <property type="entry name" value="FN3_sf"/>
</dbReference>
<dbReference type="CDD" id="cd00063">
    <property type="entry name" value="FN3"/>
    <property type="match status" value="1"/>
</dbReference>
<comment type="caution">
    <text evidence="3">The sequence shown here is derived from an EMBL/GenBank/DDBJ whole genome shotgun (WGS) entry which is preliminary data.</text>
</comment>
<organism evidence="3 4">
    <name type="scientific">Wenyingzhuangia gilva</name>
    <dbReference type="NCBI Taxonomy" id="3057677"/>
    <lineage>
        <taxon>Bacteria</taxon>
        <taxon>Pseudomonadati</taxon>
        <taxon>Bacteroidota</taxon>
        <taxon>Flavobacteriia</taxon>
        <taxon>Flavobacteriales</taxon>
        <taxon>Flavobacteriaceae</taxon>
        <taxon>Wenyingzhuangia</taxon>
    </lineage>
</organism>
<dbReference type="InterPro" id="IPR026444">
    <property type="entry name" value="Secre_tail"/>
</dbReference>
<evidence type="ECO:0000256" key="1">
    <source>
        <dbReference type="ARBA" id="ARBA00022729"/>
    </source>
</evidence>
<keyword evidence="1" id="KW-0732">Signal</keyword>
<dbReference type="Pfam" id="PF13385">
    <property type="entry name" value="Laminin_G_3"/>
    <property type="match status" value="1"/>
</dbReference>
<dbReference type="Proteomes" id="UP001168642">
    <property type="component" value="Unassembled WGS sequence"/>
</dbReference>
<reference evidence="3" key="1">
    <citation type="submission" date="2023-07" db="EMBL/GenBank/DDBJ databases">
        <title>Wenyingzhuangia sp. chi5 genome sequencing and assembly.</title>
        <authorList>
            <person name="Park S."/>
        </authorList>
    </citation>
    <scope>NUCLEOTIDE SEQUENCE</scope>
    <source>
        <strain evidence="3">Chi5</strain>
    </source>
</reference>
<dbReference type="SMART" id="SM00060">
    <property type="entry name" value="FN3"/>
    <property type="match status" value="2"/>
</dbReference>
<feature type="domain" description="Fibronectin type-III" evidence="2">
    <location>
        <begin position="252"/>
        <end position="342"/>
    </location>
</feature>
<dbReference type="EMBL" id="JAUMIT010000005">
    <property type="protein sequence ID" value="MDO3695327.1"/>
    <property type="molecule type" value="Genomic_DNA"/>
</dbReference>
<name>A0ABT8VTQ8_9FLAO</name>
<keyword evidence="4" id="KW-1185">Reference proteome</keyword>
<evidence type="ECO:0000313" key="4">
    <source>
        <dbReference type="Proteomes" id="UP001168642"/>
    </source>
</evidence>
<dbReference type="RefSeq" id="WP_302884589.1">
    <property type="nucleotide sequence ID" value="NZ_JAUMIT010000005.1"/>
</dbReference>
<dbReference type="PROSITE" id="PS50853">
    <property type="entry name" value="FN3"/>
    <property type="match status" value="1"/>
</dbReference>
<dbReference type="Gene3D" id="2.60.40.10">
    <property type="entry name" value="Immunoglobulins"/>
    <property type="match status" value="3"/>
</dbReference>
<protein>
    <submittedName>
        <fullName evidence="3">LamG-like jellyroll fold domain-containing protein</fullName>
    </submittedName>
</protein>
<evidence type="ECO:0000259" key="2">
    <source>
        <dbReference type="PROSITE" id="PS50853"/>
    </source>
</evidence>